<dbReference type="AlphaFoldDB" id="A0A974Y321"/>
<dbReference type="KEGG" id="lsf:I8J32_007795"/>
<gene>
    <name evidence="2" type="ORF">I8J32_007795</name>
</gene>
<organism evidence="2 3">
    <name type="scientific">Agrilutibacter solisilvae</name>
    <dbReference type="NCBI Taxonomy" id="2763317"/>
    <lineage>
        <taxon>Bacteria</taxon>
        <taxon>Pseudomonadati</taxon>
        <taxon>Pseudomonadota</taxon>
        <taxon>Gammaproteobacteria</taxon>
        <taxon>Lysobacterales</taxon>
        <taxon>Lysobacteraceae</taxon>
        <taxon>Agrilutibacter</taxon>
    </lineage>
</organism>
<keyword evidence="1" id="KW-0732">Signal</keyword>
<evidence type="ECO:0000313" key="3">
    <source>
        <dbReference type="Proteomes" id="UP000639274"/>
    </source>
</evidence>
<dbReference type="EMBL" id="CP071518">
    <property type="protein sequence ID" value="QSX79728.1"/>
    <property type="molecule type" value="Genomic_DNA"/>
</dbReference>
<keyword evidence="3" id="KW-1185">Reference proteome</keyword>
<proteinExistence type="predicted"/>
<sequence>MKAKLLLFFLLVLPGTPAFSSPTVPARKCHIDDSANYQIGGDVAKYVKAAIEGDLRAAQAIVSYFRSVSEHAKADSTVGCQFRVWKEIAAANGDGQSAYELAIGADRNDWYSCGRSKYWASFFYQAIYRAAKE</sequence>
<protein>
    <submittedName>
        <fullName evidence="2">Uncharacterized protein</fullName>
    </submittedName>
</protein>
<evidence type="ECO:0000256" key="1">
    <source>
        <dbReference type="SAM" id="SignalP"/>
    </source>
</evidence>
<accession>A0A974Y321</accession>
<evidence type="ECO:0000313" key="2">
    <source>
        <dbReference type="EMBL" id="QSX79728.1"/>
    </source>
</evidence>
<reference evidence="2 3" key="1">
    <citation type="submission" date="2021-03" db="EMBL/GenBank/DDBJ databases">
        <title>Lysobacter sp. nov. isolated from soil of gangwondo yeongwol, south Korea.</title>
        <authorList>
            <person name="Kim K.R."/>
            <person name="Kim K.H."/>
            <person name="Jeon C.O."/>
        </authorList>
    </citation>
    <scope>NUCLEOTIDE SEQUENCE [LARGE SCALE GENOMIC DNA]</scope>
    <source>
        <strain evidence="2 3">R19</strain>
    </source>
</reference>
<feature type="chain" id="PRO_5036710230" evidence="1">
    <location>
        <begin position="21"/>
        <end position="133"/>
    </location>
</feature>
<dbReference type="Proteomes" id="UP000639274">
    <property type="component" value="Chromosome"/>
</dbReference>
<dbReference type="RefSeq" id="WP_207526859.1">
    <property type="nucleotide sequence ID" value="NZ_CP071518.1"/>
</dbReference>
<name>A0A974Y321_9GAMM</name>
<feature type="signal peptide" evidence="1">
    <location>
        <begin position="1"/>
        <end position="20"/>
    </location>
</feature>